<keyword evidence="15" id="KW-0548">Nucleotidyltransferase</keyword>
<evidence type="ECO:0000256" key="12">
    <source>
        <dbReference type="ARBA" id="ARBA00078531"/>
    </source>
</evidence>
<dbReference type="InterPro" id="IPR000594">
    <property type="entry name" value="ThiF_NAD_FAD-bd"/>
</dbReference>
<dbReference type="CDD" id="cd00757">
    <property type="entry name" value="ThiF_MoeB_HesA_family"/>
    <property type="match status" value="1"/>
</dbReference>
<feature type="transmembrane region" description="Helical" evidence="13">
    <location>
        <begin position="57"/>
        <end position="75"/>
    </location>
</feature>
<reference evidence="15 16" key="1">
    <citation type="submission" date="2016-10" db="EMBL/GenBank/DDBJ databases">
        <authorList>
            <person name="de Groot N.N."/>
        </authorList>
    </citation>
    <scope>NUCLEOTIDE SEQUENCE [LARGE SCALE GENOMIC DNA]</scope>
    <source>
        <strain evidence="15 16">CGMCC 1.8894</strain>
    </source>
</reference>
<name>A0A1H2UHE0_9RHOB</name>
<evidence type="ECO:0000256" key="8">
    <source>
        <dbReference type="ARBA" id="ARBA00066884"/>
    </source>
</evidence>
<keyword evidence="13" id="KW-0472">Membrane</keyword>
<comment type="function">
    <text evidence="6">Catalyzes the adenylation by ATP of the carboxyl group of the C-terminal glycine of sulfur carrier protein MoaD.</text>
</comment>
<keyword evidence="16" id="KW-1185">Reference proteome</keyword>
<accession>A0A1H2UHE0</accession>
<keyword evidence="3" id="KW-0547">Nucleotide-binding</keyword>
<protein>
    <recommendedName>
        <fullName evidence="9">Molybdopterin-synthase adenylyltransferase</fullName>
        <ecNumber evidence="8">2.7.7.80</ecNumber>
    </recommendedName>
    <alternativeName>
        <fullName evidence="12">MoaD protein adenylase</fullName>
    </alternativeName>
    <alternativeName>
        <fullName evidence="10">Molybdopterin-converting factor subunit 1 adenylase</fullName>
    </alternativeName>
    <alternativeName>
        <fullName evidence="11">Sulfur carrier protein MoaD adenylyltransferase</fullName>
    </alternativeName>
</protein>
<dbReference type="NCBIfam" id="NF004281">
    <property type="entry name" value="PRK05690.1"/>
    <property type="match status" value="1"/>
</dbReference>
<evidence type="ECO:0000256" key="13">
    <source>
        <dbReference type="SAM" id="Phobius"/>
    </source>
</evidence>
<evidence type="ECO:0000256" key="5">
    <source>
        <dbReference type="ARBA" id="ARBA00052218"/>
    </source>
</evidence>
<dbReference type="PANTHER" id="PTHR10953:SF102">
    <property type="entry name" value="ADENYLYLTRANSFERASE AND SULFURTRANSFERASE MOCS3"/>
    <property type="match status" value="1"/>
</dbReference>
<comment type="catalytic activity">
    <reaction evidence="5">
        <text>[molybdopterin-synthase sulfur-carrier protein]-C-terminal Gly-Gly + ATP + H(+) = [molybdopterin-synthase sulfur-carrier protein]-C-terminal Gly-Gly-AMP + diphosphate</text>
        <dbReference type="Rhea" id="RHEA:43616"/>
        <dbReference type="Rhea" id="RHEA-COMP:12159"/>
        <dbReference type="Rhea" id="RHEA-COMP:12202"/>
        <dbReference type="ChEBI" id="CHEBI:15378"/>
        <dbReference type="ChEBI" id="CHEBI:30616"/>
        <dbReference type="ChEBI" id="CHEBI:33019"/>
        <dbReference type="ChEBI" id="CHEBI:90618"/>
        <dbReference type="ChEBI" id="CHEBI:90778"/>
        <dbReference type="EC" id="2.7.7.80"/>
    </reaction>
</comment>
<dbReference type="RefSeq" id="WP_092886048.1">
    <property type="nucleotide sequence ID" value="NZ_CP061498.1"/>
</dbReference>
<evidence type="ECO:0000259" key="14">
    <source>
        <dbReference type="Pfam" id="PF00899"/>
    </source>
</evidence>
<feature type="domain" description="THIF-type NAD/FAD binding fold" evidence="14">
    <location>
        <begin position="105"/>
        <end position="340"/>
    </location>
</feature>
<dbReference type="GO" id="GO:0008146">
    <property type="term" value="F:sulfotransferase activity"/>
    <property type="evidence" value="ECO:0007669"/>
    <property type="project" value="TreeGrafter"/>
</dbReference>
<dbReference type="STRING" id="564137.SAMN04488238_102384"/>
<dbReference type="InterPro" id="IPR035985">
    <property type="entry name" value="Ubiquitin-activating_enz"/>
</dbReference>
<proteinExistence type="inferred from homology"/>
<evidence type="ECO:0000256" key="4">
    <source>
        <dbReference type="ARBA" id="ARBA00022840"/>
    </source>
</evidence>
<dbReference type="Pfam" id="PF00899">
    <property type="entry name" value="ThiF"/>
    <property type="match status" value="1"/>
</dbReference>
<evidence type="ECO:0000256" key="11">
    <source>
        <dbReference type="ARBA" id="ARBA00075328"/>
    </source>
</evidence>
<dbReference type="AlphaFoldDB" id="A0A1H2UHE0"/>
<dbReference type="Proteomes" id="UP000198539">
    <property type="component" value="Unassembled WGS sequence"/>
</dbReference>
<comment type="subunit">
    <text evidence="7">Homodimer. Forms a stable heterotetrameric complex of 2 MoeB and 2 MoaD during adenylation of MoaD.</text>
</comment>
<evidence type="ECO:0000256" key="6">
    <source>
        <dbReference type="ARBA" id="ARBA00055169"/>
    </source>
</evidence>
<evidence type="ECO:0000256" key="7">
    <source>
        <dbReference type="ARBA" id="ARBA00063809"/>
    </source>
</evidence>
<evidence type="ECO:0000313" key="15">
    <source>
        <dbReference type="EMBL" id="SDW55510.1"/>
    </source>
</evidence>
<keyword evidence="13" id="KW-0812">Transmembrane</keyword>
<keyword evidence="2 15" id="KW-0808">Transferase</keyword>
<dbReference type="GO" id="GO:0005524">
    <property type="term" value="F:ATP binding"/>
    <property type="evidence" value="ECO:0007669"/>
    <property type="project" value="UniProtKB-KW"/>
</dbReference>
<evidence type="ECO:0000256" key="3">
    <source>
        <dbReference type="ARBA" id="ARBA00022741"/>
    </source>
</evidence>
<dbReference type="GO" id="GO:0061605">
    <property type="term" value="F:molybdopterin-synthase adenylyltransferase activity"/>
    <property type="evidence" value="ECO:0007669"/>
    <property type="project" value="UniProtKB-EC"/>
</dbReference>
<dbReference type="GO" id="GO:0005829">
    <property type="term" value="C:cytosol"/>
    <property type="evidence" value="ECO:0007669"/>
    <property type="project" value="TreeGrafter"/>
</dbReference>
<gene>
    <name evidence="15" type="ORF">SAMN04488238_102384</name>
</gene>
<evidence type="ECO:0000256" key="2">
    <source>
        <dbReference type="ARBA" id="ARBA00022679"/>
    </source>
</evidence>
<keyword evidence="13" id="KW-1133">Transmembrane helix</keyword>
<evidence type="ECO:0000256" key="10">
    <source>
        <dbReference type="ARBA" id="ARBA00075110"/>
    </source>
</evidence>
<comment type="similarity">
    <text evidence="1">Belongs to the HesA/MoeB/ThiF family.</text>
</comment>
<sequence length="362" mass="38029">MGLVLFVMLALWGLGAVMKAPVRARLGMIGAVYLAVVLAQLVLPQGNPLRVATGGAAQPWLVLGGLVGLAALYRLGLRRLRARATPSEPAPAPDAPFREAELNRYARHIFLREIGGAGQKRLQAARVLVVGAGGLGSPVLLYLAASGVGTIGVIDDDVVEGSNLQRQVIHTDDRIGQPKVFSAQAAMQALNPFITVRPYHRRLTRDIAPALFADYDLIVDGSDNFETRYMVNRMAVAADKPLIAGAMTQWEGQVSLYQPGVGGPCYQCVFPEAPAVGLAPSCAEAGVIAPLPGVIGSMMALEVVKHICGAGETLAGRLVIHDALYAETRSIRVHRRDNCPICGGLAGAASGAVPDAAQQKIG</sequence>
<keyword evidence="4" id="KW-0067">ATP-binding</keyword>
<dbReference type="Gene3D" id="3.40.50.720">
    <property type="entry name" value="NAD(P)-binding Rossmann-like Domain"/>
    <property type="match status" value="1"/>
</dbReference>
<dbReference type="FunFam" id="3.40.50.720:FF:000033">
    <property type="entry name" value="Adenylyltransferase and sulfurtransferase MOCS3"/>
    <property type="match status" value="1"/>
</dbReference>
<dbReference type="InterPro" id="IPR045886">
    <property type="entry name" value="ThiF/MoeB/HesA"/>
</dbReference>
<dbReference type="PANTHER" id="PTHR10953">
    <property type="entry name" value="UBIQUITIN-ACTIVATING ENZYME E1"/>
    <property type="match status" value="1"/>
</dbReference>
<dbReference type="GO" id="GO:0008641">
    <property type="term" value="F:ubiquitin-like modifier activating enzyme activity"/>
    <property type="evidence" value="ECO:0007669"/>
    <property type="project" value="InterPro"/>
</dbReference>
<dbReference type="EC" id="2.7.7.80" evidence="8"/>
<organism evidence="15 16">
    <name type="scientific">Roseicitreum antarcticum</name>
    <dbReference type="NCBI Taxonomy" id="564137"/>
    <lineage>
        <taxon>Bacteria</taxon>
        <taxon>Pseudomonadati</taxon>
        <taxon>Pseudomonadota</taxon>
        <taxon>Alphaproteobacteria</taxon>
        <taxon>Rhodobacterales</taxon>
        <taxon>Paracoccaceae</taxon>
        <taxon>Roseicitreum</taxon>
    </lineage>
</organism>
<evidence type="ECO:0000313" key="16">
    <source>
        <dbReference type="Proteomes" id="UP000198539"/>
    </source>
</evidence>
<evidence type="ECO:0000256" key="9">
    <source>
        <dbReference type="ARBA" id="ARBA00073635"/>
    </source>
</evidence>
<dbReference type="SUPFAM" id="SSF69572">
    <property type="entry name" value="Activating enzymes of the ubiquitin-like proteins"/>
    <property type="match status" value="1"/>
</dbReference>
<dbReference type="OrthoDB" id="9804286at2"/>
<dbReference type="EMBL" id="FNOM01000002">
    <property type="protein sequence ID" value="SDW55510.1"/>
    <property type="molecule type" value="Genomic_DNA"/>
</dbReference>
<dbReference type="GO" id="GO:0004792">
    <property type="term" value="F:thiosulfate-cyanide sulfurtransferase activity"/>
    <property type="evidence" value="ECO:0007669"/>
    <property type="project" value="TreeGrafter"/>
</dbReference>
<evidence type="ECO:0000256" key="1">
    <source>
        <dbReference type="ARBA" id="ARBA00009919"/>
    </source>
</evidence>